<feature type="domain" description="4-fold beta flower" evidence="1">
    <location>
        <begin position="2"/>
        <end position="122"/>
    </location>
</feature>
<evidence type="ECO:0000313" key="2">
    <source>
        <dbReference type="EMBL" id="UPL50947.1"/>
    </source>
</evidence>
<proteinExistence type="predicted"/>
<protein>
    <recommendedName>
        <fullName evidence="1">4-fold beta flower domain-containing protein</fullName>
    </recommendedName>
</protein>
<gene>
    <name evidence="2" type="ORF">MWH26_08590</name>
</gene>
<evidence type="ECO:0000313" key="3">
    <source>
        <dbReference type="Proteomes" id="UP000829647"/>
    </source>
</evidence>
<keyword evidence="3" id="KW-1185">Reference proteome</keyword>
<dbReference type="Proteomes" id="UP000829647">
    <property type="component" value="Chromosome"/>
</dbReference>
<accession>A0ABY4JDN2</accession>
<reference evidence="2 3" key="1">
    <citation type="submission" date="2022-04" db="EMBL/GenBank/DDBJ databases">
        <title>Hymenobacter sp. isolated from the air.</title>
        <authorList>
            <person name="Won M."/>
            <person name="Lee C.-M."/>
            <person name="Woen H.-Y."/>
            <person name="Kwon S.-W."/>
        </authorList>
    </citation>
    <scope>NUCLEOTIDE SEQUENCE [LARGE SCALE GENOMIC DNA]</scope>
    <source>
        <strain evidence="3">5516 S-25</strain>
    </source>
</reference>
<name>A0ABY4JDN2_9BACT</name>
<dbReference type="Pfam" id="PF21784">
    <property type="entry name" value="Bflower"/>
    <property type="match status" value="1"/>
</dbReference>
<evidence type="ECO:0000259" key="1">
    <source>
        <dbReference type="Pfam" id="PF21784"/>
    </source>
</evidence>
<dbReference type="RefSeq" id="WP_247976872.1">
    <property type="nucleotide sequence ID" value="NZ_CP095848.1"/>
</dbReference>
<dbReference type="EMBL" id="CP095848">
    <property type="protein sequence ID" value="UPL50947.1"/>
    <property type="molecule type" value="Genomic_DNA"/>
</dbReference>
<sequence>MIPLYNTTGAPVAYADEACRGIYDGQGSLVAWFEGEFLYTAAGRYLGWVEQGWLYDRHGRPALFAETAIGGPARPVISRRATALPTRISWAALPRPLPRRQPRPARRRRAAEWSPVSALTYFGQ</sequence>
<organism evidence="2 3">
    <name type="scientific">Hymenobacter sublimis</name>
    <dbReference type="NCBI Taxonomy" id="2933777"/>
    <lineage>
        <taxon>Bacteria</taxon>
        <taxon>Pseudomonadati</taxon>
        <taxon>Bacteroidota</taxon>
        <taxon>Cytophagia</taxon>
        <taxon>Cytophagales</taxon>
        <taxon>Hymenobacteraceae</taxon>
        <taxon>Hymenobacter</taxon>
    </lineage>
</organism>
<dbReference type="InterPro" id="IPR048911">
    <property type="entry name" value="Bflower"/>
</dbReference>